<evidence type="ECO:0000256" key="2">
    <source>
        <dbReference type="ARBA" id="ARBA00012180"/>
    </source>
</evidence>
<keyword evidence="5" id="KW-0548">Nucleotidyltransferase</keyword>
<evidence type="ECO:0000256" key="4">
    <source>
        <dbReference type="ARBA" id="ARBA00022679"/>
    </source>
</evidence>
<dbReference type="PROSITE" id="PS50878">
    <property type="entry name" value="RT_POL"/>
    <property type="match status" value="1"/>
</dbReference>
<dbReference type="FunFam" id="1.10.340.70:FF:000001">
    <property type="entry name" value="Retrovirus-related Pol polyprotein from transposon gypsy-like Protein"/>
    <property type="match status" value="1"/>
</dbReference>
<proteinExistence type="inferred from homology"/>
<dbReference type="InterPro" id="IPR043502">
    <property type="entry name" value="DNA/RNA_pol_sf"/>
</dbReference>
<keyword evidence="3" id="KW-0645">Protease</keyword>
<evidence type="ECO:0000313" key="14">
    <source>
        <dbReference type="Proteomes" id="UP000007635"/>
    </source>
</evidence>
<dbReference type="GO" id="GO:0015074">
    <property type="term" value="P:DNA integration"/>
    <property type="evidence" value="ECO:0007669"/>
    <property type="project" value="InterPro"/>
</dbReference>
<sequence length="691" mass="78332">MIFQAAHYNPMAGHMGYEKTLDRIMTRFYWPGIRGDVRRRCASCPECQLVNAPAIPRAPLRPLPLVEVPFERIGMDLIGPFHRSARGYRFVLVLMDYATRYPEAVPLRNISAKSVAQALFQVISRVGIPKEILTDQGTSFMLRTLRELYGLLGIKSIRTSVYHPQTDGLVERMNKTLKSMIRKFISEDERNWDNWLDPLLFAVREVPQASTGFSPFELLFGRTPRGVLDLIKGSWEEGPSPGKNEIQYVLDLRAKLHTLGRMSRENLLQAQERQQRLYNRGARLRQFTPGEKVLVLLPSSNSKLLAKWQGPFEVTRQVGDVDYEVVRSDRGGATQIYHLNLLKAWREAESVALVSAVPEREELGPEVPKAADPTPLPYEARLSEDQRMDIAQLQKQFADVFSPLPGRTDLIAHRIETPPGVTVRSRPYRMPEHKRKVVQGELASMLEMGVIEESHSAWCSPIVLVPKKDGSVRFCVDYRRVNNVSRFDAYPMPRVDELLDRLGSARFFTTLDLTKGYWQIPLSPDSKEKTAFSTPYGLYQFTTLPFGLFGAPATFQRLMDRVLRPHAAYAAAYLDDVIIHSTTWAEHVRRVGAVLESLRRAGLTANPGKCAVGRREVRYLGYHLGGGQVRPQVDKTTAIAACPRPKTKKEVRRFLGLAGYYRRFIPGFADLTSPLTDLTRRGASDPIQWSE</sequence>
<evidence type="ECO:0000259" key="11">
    <source>
        <dbReference type="PROSITE" id="PS50878"/>
    </source>
</evidence>
<keyword evidence="9" id="KW-0695">RNA-directed DNA polymerase</keyword>
<dbReference type="Gene3D" id="1.10.340.70">
    <property type="match status" value="1"/>
</dbReference>
<dbReference type="InterPro" id="IPR054465">
    <property type="entry name" value="Integrase_p58-like_C"/>
</dbReference>
<dbReference type="FunFam" id="3.10.10.10:FF:000007">
    <property type="entry name" value="Retrovirus-related Pol polyprotein from transposon 17.6-like Protein"/>
    <property type="match status" value="1"/>
</dbReference>
<dbReference type="Proteomes" id="UP000007635">
    <property type="component" value="Chromosome XV"/>
</dbReference>
<dbReference type="SUPFAM" id="SSF53098">
    <property type="entry name" value="Ribonuclease H-like"/>
    <property type="match status" value="1"/>
</dbReference>
<dbReference type="CDD" id="cd01647">
    <property type="entry name" value="RT_LTR"/>
    <property type="match status" value="1"/>
</dbReference>
<dbReference type="GO" id="GO:0003676">
    <property type="term" value="F:nucleic acid binding"/>
    <property type="evidence" value="ECO:0007669"/>
    <property type="project" value="InterPro"/>
</dbReference>
<accession>A0AAQ4PG19</accession>
<evidence type="ECO:0000256" key="6">
    <source>
        <dbReference type="ARBA" id="ARBA00022722"/>
    </source>
</evidence>
<dbReference type="PROSITE" id="PS50994">
    <property type="entry name" value="INTEGRASE"/>
    <property type="match status" value="1"/>
</dbReference>
<organism evidence="13 14">
    <name type="scientific">Gasterosteus aculeatus aculeatus</name>
    <name type="common">three-spined stickleback</name>
    <dbReference type="NCBI Taxonomy" id="481459"/>
    <lineage>
        <taxon>Eukaryota</taxon>
        <taxon>Metazoa</taxon>
        <taxon>Chordata</taxon>
        <taxon>Craniata</taxon>
        <taxon>Vertebrata</taxon>
        <taxon>Euteleostomi</taxon>
        <taxon>Actinopterygii</taxon>
        <taxon>Neopterygii</taxon>
        <taxon>Teleostei</taxon>
        <taxon>Neoteleostei</taxon>
        <taxon>Acanthomorphata</taxon>
        <taxon>Eupercaria</taxon>
        <taxon>Perciformes</taxon>
        <taxon>Cottioidei</taxon>
        <taxon>Gasterosteales</taxon>
        <taxon>Gasterosteidae</taxon>
        <taxon>Gasterosteus</taxon>
    </lineage>
</organism>
<evidence type="ECO:0000256" key="10">
    <source>
        <dbReference type="ARBA" id="ARBA00039658"/>
    </source>
</evidence>
<dbReference type="InterPro" id="IPR000477">
    <property type="entry name" value="RT_dom"/>
</dbReference>
<dbReference type="AlphaFoldDB" id="A0AAQ4PG19"/>
<comment type="similarity">
    <text evidence="1">Belongs to the beta type-B retroviral polymerase family. HERV class-II K(HML-2) pol subfamily.</text>
</comment>
<keyword evidence="4" id="KW-0808">Transferase</keyword>
<dbReference type="InterPro" id="IPR050951">
    <property type="entry name" value="Retrovirus_Pol_polyprotein"/>
</dbReference>
<keyword evidence="14" id="KW-1185">Reference proteome</keyword>
<feature type="domain" description="Integrase catalytic" evidence="12">
    <location>
        <begin position="65"/>
        <end position="223"/>
    </location>
</feature>
<evidence type="ECO:0000256" key="5">
    <source>
        <dbReference type="ARBA" id="ARBA00022695"/>
    </source>
</evidence>
<evidence type="ECO:0000259" key="12">
    <source>
        <dbReference type="PROSITE" id="PS50994"/>
    </source>
</evidence>
<name>A0AAQ4PG19_GASAC</name>
<dbReference type="Pfam" id="PF00078">
    <property type="entry name" value="RVT_1"/>
    <property type="match status" value="1"/>
</dbReference>
<dbReference type="InterPro" id="IPR036397">
    <property type="entry name" value="RNaseH_sf"/>
</dbReference>
<keyword evidence="8" id="KW-0378">Hydrolase</keyword>
<evidence type="ECO:0000313" key="13">
    <source>
        <dbReference type="Ensembl" id="ENSGACP00000037825.1"/>
    </source>
</evidence>
<dbReference type="GO" id="GO:0003964">
    <property type="term" value="F:RNA-directed DNA polymerase activity"/>
    <property type="evidence" value="ECO:0007669"/>
    <property type="project" value="UniProtKB-KW"/>
</dbReference>
<evidence type="ECO:0000256" key="8">
    <source>
        <dbReference type="ARBA" id="ARBA00022801"/>
    </source>
</evidence>
<evidence type="ECO:0000256" key="9">
    <source>
        <dbReference type="ARBA" id="ARBA00022918"/>
    </source>
</evidence>
<dbReference type="Gene3D" id="3.30.420.10">
    <property type="entry name" value="Ribonuclease H-like superfamily/Ribonuclease H"/>
    <property type="match status" value="1"/>
</dbReference>
<reference evidence="13" key="3">
    <citation type="submission" date="2025-09" db="UniProtKB">
        <authorList>
            <consortium name="Ensembl"/>
        </authorList>
    </citation>
    <scope>IDENTIFICATION</scope>
</reference>
<dbReference type="Pfam" id="PF22938">
    <property type="entry name" value="Integrase_p58_C"/>
    <property type="match status" value="1"/>
</dbReference>
<dbReference type="GeneTree" id="ENSGT01050000244855"/>
<protein>
    <recommendedName>
        <fullName evidence="10">Gypsy retrotransposon integrase-like protein 1</fullName>
        <ecNumber evidence="2">3.1.26.4</ecNumber>
    </recommendedName>
</protein>
<dbReference type="GO" id="GO:0006508">
    <property type="term" value="P:proteolysis"/>
    <property type="evidence" value="ECO:0007669"/>
    <property type="project" value="UniProtKB-KW"/>
</dbReference>
<dbReference type="InterPro" id="IPR041588">
    <property type="entry name" value="Integrase_H2C2"/>
</dbReference>
<dbReference type="Gene3D" id="3.30.70.270">
    <property type="match status" value="2"/>
</dbReference>
<evidence type="ECO:0000256" key="7">
    <source>
        <dbReference type="ARBA" id="ARBA00022759"/>
    </source>
</evidence>
<dbReference type="SUPFAM" id="SSF56672">
    <property type="entry name" value="DNA/RNA polymerases"/>
    <property type="match status" value="1"/>
</dbReference>
<dbReference type="InterPro" id="IPR012337">
    <property type="entry name" value="RNaseH-like_sf"/>
</dbReference>
<keyword evidence="7" id="KW-0255">Endonuclease</keyword>
<dbReference type="InterPro" id="IPR043128">
    <property type="entry name" value="Rev_trsase/Diguanyl_cyclase"/>
</dbReference>
<dbReference type="InterPro" id="IPR001584">
    <property type="entry name" value="Integrase_cat-core"/>
</dbReference>
<feature type="domain" description="Reverse transcriptase" evidence="11">
    <location>
        <begin position="446"/>
        <end position="624"/>
    </location>
</feature>
<reference evidence="13 14" key="1">
    <citation type="journal article" date="2021" name="G3 (Bethesda)">
        <title>Improved contiguity of the threespine stickleback genome using long-read sequencing.</title>
        <authorList>
            <person name="Nath S."/>
            <person name="Shaw D.E."/>
            <person name="White M.A."/>
        </authorList>
    </citation>
    <scope>NUCLEOTIDE SEQUENCE [LARGE SCALE GENOMIC DNA]</scope>
    <source>
        <strain evidence="13 14">Lake Benthic</strain>
    </source>
</reference>
<dbReference type="PANTHER" id="PTHR37984:SF5">
    <property type="entry name" value="PROTEIN NYNRIN-LIKE"/>
    <property type="match status" value="1"/>
</dbReference>
<dbReference type="FunFam" id="3.30.420.10:FF:000032">
    <property type="entry name" value="Retrovirus-related Pol polyprotein from transposon 297-like Protein"/>
    <property type="match status" value="1"/>
</dbReference>
<dbReference type="Gene3D" id="3.10.10.10">
    <property type="entry name" value="HIV Type 1 Reverse Transcriptase, subunit A, domain 1"/>
    <property type="match status" value="1"/>
</dbReference>
<dbReference type="PANTHER" id="PTHR37984">
    <property type="entry name" value="PROTEIN CBG26694"/>
    <property type="match status" value="1"/>
</dbReference>
<dbReference type="GO" id="GO:0004523">
    <property type="term" value="F:RNA-DNA hybrid ribonuclease activity"/>
    <property type="evidence" value="ECO:0007669"/>
    <property type="project" value="UniProtKB-EC"/>
</dbReference>
<evidence type="ECO:0000256" key="3">
    <source>
        <dbReference type="ARBA" id="ARBA00022670"/>
    </source>
</evidence>
<dbReference type="EC" id="3.1.26.4" evidence="2"/>
<dbReference type="Pfam" id="PF00665">
    <property type="entry name" value="rve"/>
    <property type="match status" value="1"/>
</dbReference>
<dbReference type="Ensembl" id="ENSGACT00000070821.1">
    <property type="protein sequence ID" value="ENSGACP00000037825.1"/>
    <property type="gene ID" value="ENSGACG00000028413.1"/>
</dbReference>
<evidence type="ECO:0000256" key="1">
    <source>
        <dbReference type="ARBA" id="ARBA00010879"/>
    </source>
</evidence>
<dbReference type="GO" id="GO:0008233">
    <property type="term" value="F:peptidase activity"/>
    <property type="evidence" value="ECO:0007669"/>
    <property type="project" value="UniProtKB-KW"/>
</dbReference>
<keyword evidence="6" id="KW-0540">Nuclease</keyword>
<dbReference type="Pfam" id="PF17921">
    <property type="entry name" value="Integrase_H2C2"/>
    <property type="match status" value="1"/>
</dbReference>
<reference evidence="13" key="2">
    <citation type="submission" date="2025-08" db="UniProtKB">
        <authorList>
            <consortium name="Ensembl"/>
        </authorList>
    </citation>
    <scope>IDENTIFICATION</scope>
</reference>